<evidence type="ECO:0000313" key="1">
    <source>
        <dbReference type="EMBL" id="RPF28997.1"/>
    </source>
</evidence>
<dbReference type="InterPro" id="IPR011747">
    <property type="entry name" value="CHP02241"/>
</dbReference>
<comment type="caution">
    <text evidence="1">The sequence shown here is derived from an EMBL/GenBank/DDBJ whole genome shotgun (WGS) entry which is preliminary data.</text>
</comment>
<dbReference type="OrthoDB" id="9799891at2"/>
<dbReference type="EMBL" id="RKRA01000001">
    <property type="protein sequence ID" value="RPF28997.1"/>
    <property type="molecule type" value="Genomic_DNA"/>
</dbReference>
<dbReference type="NCBIfam" id="TIGR02241">
    <property type="entry name" value="conserved hypothetical phage tail region protein"/>
    <property type="match status" value="1"/>
</dbReference>
<dbReference type="PANTHER" id="PTHR38009:SF1">
    <property type="entry name" value="CONSERVED HYPOTHETICAL PHAGE TAIL PROTEIN"/>
    <property type="match status" value="1"/>
</dbReference>
<dbReference type="InterPro" id="IPR010667">
    <property type="entry name" value="Phage_T4_Gp19"/>
</dbReference>
<dbReference type="Proteomes" id="UP000280726">
    <property type="component" value="Unassembled WGS sequence"/>
</dbReference>
<gene>
    <name evidence="1" type="ORF">EDD32_3548</name>
</gene>
<dbReference type="AlphaFoldDB" id="A0A3N4Z9T1"/>
<dbReference type="PANTHER" id="PTHR38009">
    <property type="entry name" value="CONSERVED HYPOTHETICAL PHAGE TAIL PROTEIN"/>
    <property type="match status" value="1"/>
</dbReference>
<evidence type="ECO:0000313" key="2">
    <source>
        <dbReference type="Proteomes" id="UP000280726"/>
    </source>
</evidence>
<reference evidence="1 2" key="1">
    <citation type="submission" date="2018-11" db="EMBL/GenBank/DDBJ databases">
        <title>Sequencing the genomes of 1000 actinobacteria strains.</title>
        <authorList>
            <person name="Klenk H.-P."/>
        </authorList>
    </citation>
    <scope>NUCLEOTIDE SEQUENCE [LARGE SCALE GENOMIC DNA]</scope>
    <source>
        <strain evidence="1 2">DSM 14418</strain>
    </source>
</reference>
<protein>
    <submittedName>
        <fullName evidence="1">Phage tail-like protein</fullName>
    </submittedName>
</protein>
<sequence length="141" mass="15859">MARPDPFRLFRFVVEIDGTEAGGFQAVSGVERQTQVEPYREGGVNDFEHQLALKTTYPPLVLKRGLVDGWLWDWHQEVISGRVQRRTVSVVLLDEAGQEAWRWVCAAAYPARWSGAELDAMSGAVATEAVELVHHGITRQR</sequence>
<dbReference type="Pfam" id="PF06841">
    <property type="entry name" value="Phage_T4_gp19"/>
    <property type="match status" value="1"/>
</dbReference>
<dbReference type="RefSeq" id="WP_123919623.1">
    <property type="nucleotide sequence ID" value="NZ_RKRA01000001.1"/>
</dbReference>
<proteinExistence type="predicted"/>
<organism evidence="1 2">
    <name type="scientific">Georgenia muralis</name>
    <dbReference type="NCBI Taxonomy" id="154117"/>
    <lineage>
        <taxon>Bacteria</taxon>
        <taxon>Bacillati</taxon>
        <taxon>Actinomycetota</taxon>
        <taxon>Actinomycetes</taxon>
        <taxon>Micrococcales</taxon>
        <taxon>Bogoriellaceae</taxon>
        <taxon>Georgenia</taxon>
    </lineage>
</organism>
<keyword evidence="2" id="KW-1185">Reference proteome</keyword>
<name>A0A3N4Z9T1_9MICO</name>
<dbReference type="GO" id="GO:0005198">
    <property type="term" value="F:structural molecule activity"/>
    <property type="evidence" value="ECO:0007669"/>
    <property type="project" value="InterPro"/>
</dbReference>
<accession>A0A3N4Z9T1</accession>